<organism evidence="1 2">
    <name type="scientific">Mesonia sediminis</name>
    <dbReference type="NCBI Taxonomy" id="1703946"/>
    <lineage>
        <taxon>Bacteria</taxon>
        <taxon>Pseudomonadati</taxon>
        <taxon>Bacteroidota</taxon>
        <taxon>Flavobacteriia</taxon>
        <taxon>Flavobacteriales</taxon>
        <taxon>Flavobacteriaceae</taxon>
        <taxon>Mesonia</taxon>
    </lineage>
</organism>
<dbReference type="RefSeq" id="WP_379048339.1">
    <property type="nucleotide sequence ID" value="NZ_JBHULZ010000041.1"/>
</dbReference>
<dbReference type="Proteomes" id="UP001597357">
    <property type="component" value="Unassembled WGS sequence"/>
</dbReference>
<dbReference type="GO" id="GO:0016757">
    <property type="term" value="F:glycosyltransferase activity"/>
    <property type="evidence" value="ECO:0007669"/>
    <property type="project" value="UniProtKB-KW"/>
</dbReference>
<comment type="caution">
    <text evidence="1">The sequence shown here is derived from an EMBL/GenBank/DDBJ whole genome shotgun (WGS) entry which is preliminary data.</text>
</comment>
<dbReference type="SUPFAM" id="SSF53756">
    <property type="entry name" value="UDP-Glycosyltransferase/glycogen phosphorylase"/>
    <property type="match status" value="1"/>
</dbReference>
<evidence type="ECO:0000313" key="2">
    <source>
        <dbReference type="Proteomes" id="UP001597357"/>
    </source>
</evidence>
<dbReference type="Gene3D" id="3.40.50.2000">
    <property type="entry name" value="Glycogen Phosphorylase B"/>
    <property type="match status" value="2"/>
</dbReference>
<reference evidence="2" key="1">
    <citation type="journal article" date="2019" name="Int. J. Syst. Evol. Microbiol.">
        <title>The Global Catalogue of Microorganisms (GCM) 10K type strain sequencing project: providing services to taxonomists for standard genome sequencing and annotation.</title>
        <authorList>
            <consortium name="The Broad Institute Genomics Platform"/>
            <consortium name="The Broad Institute Genome Sequencing Center for Infectious Disease"/>
            <person name="Wu L."/>
            <person name="Ma J."/>
        </authorList>
    </citation>
    <scope>NUCLEOTIDE SEQUENCE [LARGE SCALE GENOMIC DNA]</scope>
    <source>
        <strain evidence="2">KCTC 42255</strain>
    </source>
</reference>
<dbReference type="CDD" id="cd03801">
    <property type="entry name" value="GT4_PimA-like"/>
    <property type="match status" value="1"/>
</dbReference>
<gene>
    <name evidence="1" type="ORF">ACFSQ0_11345</name>
</gene>
<dbReference type="PANTHER" id="PTHR12526">
    <property type="entry name" value="GLYCOSYLTRANSFERASE"/>
    <property type="match status" value="1"/>
</dbReference>
<keyword evidence="1" id="KW-0808">Transferase</keyword>
<sequence>MEKRKPALLYLGNRLQKHGKNPTGVDFLGDQLQAWGYRLTRGSAQKNKALRFLHMHLLLWKSFRQRPLVLIDTYSSLNFWFAVSIALNCRLLRLKYICILRGGLLENRLQNSSFWCRTLFGKASANVALSDFLAQRFALYNYSTQVIPNGFSIEDYAFKSRNNFVPKLLWVRSFAEIYDPLLAVKVLEALYQDYPQAELCMVGPWDDLAYPACKAYAERHNLPVRFTGKLSKAAWHQLAKDYSVFINTTRIDNTPMSVMEAMALGLAVVSTDVGGIPALVEQDRHALLVPSQNLKAFYQAICRSINEPEATRARCLAARAKAERLDWSVIKNKWEELLLNV</sequence>
<evidence type="ECO:0000313" key="1">
    <source>
        <dbReference type="EMBL" id="MFD2698588.1"/>
    </source>
</evidence>
<protein>
    <submittedName>
        <fullName evidence="1">Glycosyltransferase family 4 protein</fullName>
        <ecNumber evidence="1">2.4.-.-</ecNumber>
    </submittedName>
</protein>
<name>A0ABW5SGG3_9FLAO</name>
<accession>A0ABW5SGG3</accession>
<dbReference type="EMBL" id="JBHULZ010000041">
    <property type="protein sequence ID" value="MFD2698588.1"/>
    <property type="molecule type" value="Genomic_DNA"/>
</dbReference>
<keyword evidence="2" id="KW-1185">Reference proteome</keyword>
<dbReference type="Pfam" id="PF13692">
    <property type="entry name" value="Glyco_trans_1_4"/>
    <property type="match status" value="1"/>
</dbReference>
<dbReference type="EC" id="2.4.-.-" evidence="1"/>
<proteinExistence type="predicted"/>
<keyword evidence="1" id="KW-0328">Glycosyltransferase</keyword>